<evidence type="ECO:0000313" key="1">
    <source>
        <dbReference type="EMBL" id="KAK1659538.1"/>
    </source>
</evidence>
<evidence type="ECO:0000313" key="2">
    <source>
        <dbReference type="Proteomes" id="UP001224890"/>
    </source>
</evidence>
<reference evidence="1" key="1">
    <citation type="submission" date="2021-06" db="EMBL/GenBank/DDBJ databases">
        <title>Comparative genomics, transcriptomics and evolutionary studies reveal genomic signatures of adaptation to plant cell wall in hemibiotrophic fungi.</title>
        <authorList>
            <consortium name="DOE Joint Genome Institute"/>
            <person name="Baroncelli R."/>
            <person name="Diaz J.F."/>
            <person name="Benocci T."/>
            <person name="Peng M."/>
            <person name="Battaglia E."/>
            <person name="Haridas S."/>
            <person name="Andreopoulos W."/>
            <person name="Labutti K."/>
            <person name="Pangilinan J."/>
            <person name="Floch G.L."/>
            <person name="Makela M.R."/>
            <person name="Henrissat B."/>
            <person name="Grigoriev I.V."/>
            <person name="Crouch J.A."/>
            <person name="De Vries R.P."/>
            <person name="Sukno S.A."/>
            <person name="Thon M.R."/>
        </authorList>
    </citation>
    <scope>NUCLEOTIDE SEQUENCE</scope>
    <source>
        <strain evidence="1">CBS 193.32</strain>
    </source>
</reference>
<gene>
    <name evidence="1" type="ORF">BDP55DRAFT_636846</name>
</gene>
<comment type="caution">
    <text evidence="1">The sequence shown here is derived from an EMBL/GenBank/DDBJ whole genome shotgun (WGS) entry which is preliminary data.</text>
</comment>
<keyword evidence="2" id="KW-1185">Reference proteome</keyword>
<proteinExistence type="predicted"/>
<dbReference type="RefSeq" id="XP_060424302.1">
    <property type="nucleotide sequence ID" value="XM_060572936.1"/>
</dbReference>
<dbReference type="GeneID" id="85457462"/>
<protein>
    <submittedName>
        <fullName evidence="1">Uncharacterized protein</fullName>
    </submittedName>
</protein>
<name>A0AAJ0ESI4_9PEZI</name>
<sequence>MWRHKDVEDYWHMRLVAHGSVIVQNAMIMTSVDYSTGRGNYLNEEGHTPLHTAKLRYQSQWRNRPRSSGLERIVSSLNRIPSWAAPSVGVFTMWMRPHRGLRLDRYWINVLPRRFVAPKVAASSLLMYGPPQRLDPKPRGSIKLAAGADGQGWSKQPQRLSRLHGGFSTKKGVYAASEPAKIPRTHIVSLCPTKSTSLSLRVQIASSPSPPSGPLPKTKEGVLRWLVWGACSAPAVPRRGEPCVEMCFVYSTSRRVFASAPAQRGTGGRCRCMARMAGITLTSDLAGVSEKAPRLRVATGELNRSIIGFSLKS</sequence>
<organism evidence="1 2">
    <name type="scientific">Colletotrichum godetiae</name>
    <dbReference type="NCBI Taxonomy" id="1209918"/>
    <lineage>
        <taxon>Eukaryota</taxon>
        <taxon>Fungi</taxon>
        <taxon>Dikarya</taxon>
        <taxon>Ascomycota</taxon>
        <taxon>Pezizomycotina</taxon>
        <taxon>Sordariomycetes</taxon>
        <taxon>Hypocreomycetidae</taxon>
        <taxon>Glomerellales</taxon>
        <taxon>Glomerellaceae</taxon>
        <taxon>Colletotrichum</taxon>
        <taxon>Colletotrichum acutatum species complex</taxon>
    </lineage>
</organism>
<accession>A0AAJ0ESI4</accession>
<dbReference type="AlphaFoldDB" id="A0AAJ0ESI4"/>
<dbReference type="EMBL" id="JAHMHR010000059">
    <property type="protein sequence ID" value="KAK1659538.1"/>
    <property type="molecule type" value="Genomic_DNA"/>
</dbReference>
<dbReference type="Proteomes" id="UP001224890">
    <property type="component" value="Unassembled WGS sequence"/>
</dbReference>